<dbReference type="Proteomes" id="UP000294257">
    <property type="component" value="Unassembled WGS sequence"/>
</dbReference>
<evidence type="ECO:0000256" key="1">
    <source>
        <dbReference type="SAM" id="SignalP"/>
    </source>
</evidence>
<feature type="signal peptide" evidence="1">
    <location>
        <begin position="1"/>
        <end position="29"/>
    </location>
</feature>
<comment type="caution">
    <text evidence="2">The sequence shown here is derived from an EMBL/GenBank/DDBJ whole genome shotgun (WGS) entry which is preliminary data.</text>
</comment>
<evidence type="ECO:0000313" key="2">
    <source>
        <dbReference type="EMBL" id="RZS34426.1"/>
    </source>
</evidence>
<evidence type="ECO:0008006" key="4">
    <source>
        <dbReference type="Google" id="ProtNLM"/>
    </source>
</evidence>
<sequence length="160" mass="17206">MKNGSLPTVATLVLGTLGTLLLSGSTASAHTSDHPRDVPPVQCIENPAIPEGEISMIPLQVGDKILELHCGVPGQYGTRYIHERHPISAETQDMFAWCVAFAYGGPAAPGPVPNTTQHQWEYAPGKFAVSYYRNDTNLIVDAYTKGDGPQENNWVACAES</sequence>
<accession>A0A4Q7KKI3</accession>
<dbReference type="EMBL" id="SGWQ01000009">
    <property type="protein sequence ID" value="RZS34426.1"/>
    <property type="molecule type" value="Genomic_DNA"/>
</dbReference>
<reference evidence="2 3" key="1">
    <citation type="submission" date="2019-02" db="EMBL/GenBank/DDBJ databases">
        <title>Genomic Encyclopedia of Type Strains, Phase IV (KMG-IV): sequencing the most valuable type-strain genomes for metagenomic binning, comparative biology and taxonomic classification.</title>
        <authorList>
            <person name="Goeker M."/>
        </authorList>
    </citation>
    <scope>NUCLEOTIDE SEQUENCE [LARGE SCALE GENOMIC DNA]</scope>
    <source>
        <strain evidence="2 3">DSM 101727</strain>
    </source>
</reference>
<proteinExistence type="predicted"/>
<keyword evidence="3" id="KW-1185">Reference proteome</keyword>
<organism evidence="2 3">
    <name type="scientific">Herbihabitans rhizosphaerae</name>
    <dbReference type="NCBI Taxonomy" id="1872711"/>
    <lineage>
        <taxon>Bacteria</taxon>
        <taxon>Bacillati</taxon>
        <taxon>Actinomycetota</taxon>
        <taxon>Actinomycetes</taxon>
        <taxon>Pseudonocardiales</taxon>
        <taxon>Pseudonocardiaceae</taxon>
        <taxon>Herbihabitans</taxon>
    </lineage>
</organism>
<dbReference type="AlphaFoldDB" id="A0A4Q7KKI3"/>
<evidence type="ECO:0000313" key="3">
    <source>
        <dbReference type="Proteomes" id="UP000294257"/>
    </source>
</evidence>
<name>A0A4Q7KKI3_9PSEU</name>
<keyword evidence="1" id="KW-0732">Signal</keyword>
<feature type="chain" id="PRO_5020272182" description="Secreted protein" evidence="1">
    <location>
        <begin position="30"/>
        <end position="160"/>
    </location>
</feature>
<protein>
    <recommendedName>
        <fullName evidence="4">Secreted protein</fullName>
    </recommendedName>
</protein>
<gene>
    <name evidence="2" type="ORF">EV193_109217</name>
</gene>